<evidence type="ECO:0000313" key="2">
    <source>
        <dbReference type="Proteomes" id="UP000006514"/>
    </source>
</evidence>
<proteinExistence type="predicted"/>
<sequence length="255" mass="27832">MHVPRCLRNSLLAAIGVLAGLSASRSYALSVRSARQRPRSAELLLFNRLFPSQALPIAHHAERHNGLRNRHASRESCLSQTADLWKLLLPTGCHGSVHIAAPSTHACTRNELPILEIGARTHRAACASIPPMPCHPADRMLRVRLRVSSSVLRFRRTHPIGCRPRRHVEVATALGAGGKRCRSARRRPRSLRGMSKCARLSALAIKAGADERRIESGFKREIVEVVIQRPTAAASEQLGLNDLSVGQSSLAPLGP</sequence>
<accession>J0WLY3</accession>
<keyword evidence="2" id="KW-1185">Reference proteome</keyword>
<dbReference type="KEGG" id="adl:AURDEDRAFT_178098"/>
<dbReference type="Proteomes" id="UP000006514">
    <property type="component" value="Unassembled WGS sequence"/>
</dbReference>
<dbReference type="AlphaFoldDB" id="J0WLY3"/>
<gene>
    <name evidence="1" type="ORF">AURDEDRAFT_178098</name>
</gene>
<reference evidence="2" key="1">
    <citation type="journal article" date="2012" name="Science">
        <title>The Paleozoic origin of enzymatic lignin decomposition reconstructed from 31 fungal genomes.</title>
        <authorList>
            <person name="Floudas D."/>
            <person name="Binder M."/>
            <person name="Riley R."/>
            <person name="Barry K."/>
            <person name="Blanchette R.A."/>
            <person name="Henrissat B."/>
            <person name="Martinez A.T."/>
            <person name="Otillar R."/>
            <person name="Spatafora J.W."/>
            <person name="Yadav J.S."/>
            <person name="Aerts A."/>
            <person name="Benoit I."/>
            <person name="Boyd A."/>
            <person name="Carlson A."/>
            <person name="Copeland A."/>
            <person name="Coutinho P.M."/>
            <person name="de Vries R.P."/>
            <person name="Ferreira P."/>
            <person name="Findley K."/>
            <person name="Foster B."/>
            <person name="Gaskell J."/>
            <person name="Glotzer D."/>
            <person name="Gorecki P."/>
            <person name="Heitman J."/>
            <person name="Hesse C."/>
            <person name="Hori C."/>
            <person name="Igarashi K."/>
            <person name="Jurgens J.A."/>
            <person name="Kallen N."/>
            <person name="Kersten P."/>
            <person name="Kohler A."/>
            <person name="Kuees U."/>
            <person name="Kumar T.K.A."/>
            <person name="Kuo A."/>
            <person name="LaButti K."/>
            <person name="Larrondo L.F."/>
            <person name="Lindquist E."/>
            <person name="Ling A."/>
            <person name="Lombard V."/>
            <person name="Lucas S."/>
            <person name="Lundell T."/>
            <person name="Martin R."/>
            <person name="McLaughlin D.J."/>
            <person name="Morgenstern I."/>
            <person name="Morin E."/>
            <person name="Murat C."/>
            <person name="Nagy L.G."/>
            <person name="Nolan M."/>
            <person name="Ohm R.A."/>
            <person name="Patyshakuliyeva A."/>
            <person name="Rokas A."/>
            <person name="Ruiz-Duenas F.J."/>
            <person name="Sabat G."/>
            <person name="Salamov A."/>
            <person name="Samejima M."/>
            <person name="Schmutz J."/>
            <person name="Slot J.C."/>
            <person name="St John F."/>
            <person name="Stenlid J."/>
            <person name="Sun H."/>
            <person name="Sun S."/>
            <person name="Syed K."/>
            <person name="Tsang A."/>
            <person name="Wiebenga A."/>
            <person name="Young D."/>
            <person name="Pisabarro A."/>
            <person name="Eastwood D.C."/>
            <person name="Martin F."/>
            <person name="Cullen D."/>
            <person name="Grigoriev I.V."/>
            <person name="Hibbett D.S."/>
        </authorList>
    </citation>
    <scope>NUCLEOTIDE SEQUENCE [LARGE SCALE GENOMIC DNA]</scope>
    <source>
        <strain evidence="2">TFB10046</strain>
    </source>
</reference>
<name>J0WLY3_AURST</name>
<evidence type="ECO:0000313" key="1">
    <source>
        <dbReference type="EMBL" id="EJD32805.1"/>
    </source>
</evidence>
<organism evidence="1 2">
    <name type="scientific">Auricularia subglabra (strain TFB-10046 / SS5)</name>
    <name type="common">White-rot fungus</name>
    <name type="synonym">Auricularia delicata (strain TFB10046)</name>
    <dbReference type="NCBI Taxonomy" id="717982"/>
    <lineage>
        <taxon>Eukaryota</taxon>
        <taxon>Fungi</taxon>
        <taxon>Dikarya</taxon>
        <taxon>Basidiomycota</taxon>
        <taxon>Agaricomycotina</taxon>
        <taxon>Agaricomycetes</taxon>
        <taxon>Auriculariales</taxon>
        <taxon>Auriculariaceae</taxon>
        <taxon>Auricularia</taxon>
    </lineage>
</organism>
<dbReference type="EMBL" id="JH688638">
    <property type="protein sequence ID" value="EJD32805.1"/>
    <property type="molecule type" value="Genomic_DNA"/>
</dbReference>
<protein>
    <submittedName>
        <fullName evidence="1">Uncharacterized protein</fullName>
    </submittedName>
</protein>
<dbReference type="InParanoid" id="J0WLY3"/>